<dbReference type="AlphaFoldDB" id="A0A0A8Z543"/>
<name>A0A0A8Z543_ARUDO</name>
<evidence type="ECO:0000313" key="1">
    <source>
        <dbReference type="EMBL" id="JAD33916.1"/>
    </source>
</evidence>
<accession>A0A0A8Z543</accession>
<sequence>MKRLGQNISTDFLVAMNLHR</sequence>
<reference evidence="1" key="2">
    <citation type="journal article" date="2015" name="Data Brief">
        <title>Shoot transcriptome of the giant reed, Arundo donax.</title>
        <authorList>
            <person name="Barrero R.A."/>
            <person name="Guerrero F.D."/>
            <person name="Moolhuijzen P."/>
            <person name="Goolsby J.A."/>
            <person name="Tidwell J."/>
            <person name="Bellgard S.E."/>
            <person name="Bellgard M.I."/>
        </authorList>
    </citation>
    <scope>NUCLEOTIDE SEQUENCE</scope>
    <source>
        <tissue evidence="1">Shoot tissue taken approximately 20 cm above the soil surface</tissue>
    </source>
</reference>
<proteinExistence type="predicted"/>
<organism evidence="1">
    <name type="scientific">Arundo donax</name>
    <name type="common">Giant reed</name>
    <name type="synonym">Donax arundinaceus</name>
    <dbReference type="NCBI Taxonomy" id="35708"/>
    <lineage>
        <taxon>Eukaryota</taxon>
        <taxon>Viridiplantae</taxon>
        <taxon>Streptophyta</taxon>
        <taxon>Embryophyta</taxon>
        <taxon>Tracheophyta</taxon>
        <taxon>Spermatophyta</taxon>
        <taxon>Magnoliopsida</taxon>
        <taxon>Liliopsida</taxon>
        <taxon>Poales</taxon>
        <taxon>Poaceae</taxon>
        <taxon>PACMAD clade</taxon>
        <taxon>Arundinoideae</taxon>
        <taxon>Arundineae</taxon>
        <taxon>Arundo</taxon>
    </lineage>
</organism>
<protein>
    <submittedName>
        <fullName evidence="1">Uncharacterized protein</fullName>
    </submittedName>
</protein>
<dbReference type="EMBL" id="GBRH01263979">
    <property type="protein sequence ID" value="JAD33916.1"/>
    <property type="molecule type" value="Transcribed_RNA"/>
</dbReference>
<reference evidence="1" key="1">
    <citation type="submission" date="2014-09" db="EMBL/GenBank/DDBJ databases">
        <authorList>
            <person name="Magalhaes I.L.F."/>
            <person name="Oliveira U."/>
            <person name="Santos F.R."/>
            <person name="Vidigal T.H.D.A."/>
            <person name="Brescovit A.D."/>
            <person name="Santos A.J."/>
        </authorList>
    </citation>
    <scope>NUCLEOTIDE SEQUENCE</scope>
    <source>
        <tissue evidence="1">Shoot tissue taken approximately 20 cm above the soil surface</tissue>
    </source>
</reference>